<dbReference type="InterPro" id="IPR019734">
    <property type="entry name" value="TPR_rpt"/>
</dbReference>
<evidence type="ECO:0008006" key="6">
    <source>
        <dbReference type="Google" id="ProtNLM"/>
    </source>
</evidence>
<dbReference type="Pfam" id="PF13424">
    <property type="entry name" value="TPR_12"/>
    <property type="match status" value="1"/>
</dbReference>
<proteinExistence type="predicted"/>
<feature type="compositionally biased region" description="Basic and acidic residues" evidence="2">
    <location>
        <begin position="652"/>
        <end position="676"/>
    </location>
</feature>
<dbReference type="AlphaFoldDB" id="A0A819IYG8"/>
<feature type="compositionally biased region" description="Basic and acidic residues" evidence="2">
    <location>
        <begin position="604"/>
        <end position="620"/>
    </location>
</feature>
<keyword evidence="3" id="KW-0812">Transmembrane</keyword>
<dbReference type="InterPro" id="IPR050927">
    <property type="entry name" value="TRPM"/>
</dbReference>
<accession>A0A819IYG8</accession>
<dbReference type="PROSITE" id="PS50005">
    <property type="entry name" value="TPR"/>
    <property type="match status" value="2"/>
</dbReference>
<dbReference type="GO" id="GO:0005261">
    <property type="term" value="F:monoatomic cation channel activity"/>
    <property type="evidence" value="ECO:0007669"/>
    <property type="project" value="TreeGrafter"/>
</dbReference>
<dbReference type="InterPro" id="IPR011990">
    <property type="entry name" value="TPR-like_helical_dom_sf"/>
</dbReference>
<dbReference type="Proteomes" id="UP000663836">
    <property type="component" value="Unassembled WGS sequence"/>
</dbReference>
<evidence type="ECO:0000313" key="5">
    <source>
        <dbReference type="Proteomes" id="UP000663836"/>
    </source>
</evidence>
<reference evidence="4" key="1">
    <citation type="submission" date="2021-02" db="EMBL/GenBank/DDBJ databases">
        <authorList>
            <person name="Nowell W R."/>
        </authorList>
    </citation>
    <scope>NUCLEOTIDE SEQUENCE</scope>
</reference>
<dbReference type="Gene3D" id="1.25.40.10">
    <property type="entry name" value="Tetratricopeptide repeat domain"/>
    <property type="match status" value="2"/>
</dbReference>
<keyword evidence="3" id="KW-0472">Membrane</keyword>
<comment type="caution">
    <text evidence="4">The sequence shown here is derived from an EMBL/GenBank/DDBJ whole genome shotgun (WGS) entry which is preliminary data.</text>
</comment>
<dbReference type="EMBL" id="CAJOBD010002992">
    <property type="protein sequence ID" value="CAF3921763.1"/>
    <property type="molecule type" value="Genomic_DNA"/>
</dbReference>
<evidence type="ECO:0000256" key="3">
    <source>
        <dbReference type="SAM" id="Phobius"/>
    </source>
</evidence>
<feature type="repeat" description="TPR" evidence="1">
    <location>
        <begin position="286"/>
        <end position="319"/>
    </location>
</feature>
<feature type="repeat" description="TPR" evidence="1">
    <location>
        <begin position="361"/>
        <end position="394"/>
    </location>
</feature>
<dbReference type="PANTHER" id="PTHR13800:SF1">
    <property type="entry name" value="TRANSIENT RECEPTOR POTENTIAL CATION CHANNEL TRPM"/>
    <property type="match status" value="1"/>
</dbReference>
<dbReference type="PANTHER" id="PTHR13800">
    <property type="entry name" value="TRANSIENT RECEPTOR POTENTIAL CATION CHANNEL, SUBFAMILY M, MEMBER 6"/>
    <property type="match status" value="1"/>
</dbReference>
<evidence type="ECO:0000256" key="1">
    <source>
        <dbReference type="PROSITE-ProRule" id="PRU00339"/>
    </source>
</evidence>
<name>A0A819IYG8_9BILA</name>
<sequence>MIPTRIRNIIDWGIWKVYGQVEILDQKTVDDITLNADNDAYGHMTFILTIIFVCIANLLLLNVLVALFNKSFDNMKDKANNSYAYQRFLLVNEYSRKFTCFPPLNLLQYLALVLQYAITCCQNKANAIIYGPLVINNKLCWTIHNMISFNSKDQVKLHGIINKVSIHFSTKPTTSKPEICLFVMKAGIIPNEFDIIEYKQLEGIIQKTGIQTFTGLNIPIDKGQYLGIRFSFEAGSPIILEGDQYCSYFDLRPHLARKIPFTISPFNIIPEFNEIVQFWINNENLKTNQTSLGLMMIQTGQLNEAKKYYESLIKYLPDNHPLEKYCKYGLGNIAQKKGEIDDAEKYYNEAFENQVDTLLRARVICALANIYFSMNDESKALEYYKLALSMFNKNHKDSMLDIIECHTDIGKYYGTSQIDKDYGKALKSFTNAINELDNWVSKNIRKQWRYVLFIIIPLLKNIGEMFRLKHEFNKAYACQYTILLICKKFPMSNDSQVGSIYEEIGRIYQEDKKLKLALTFYHKAADIYYWCYPQTSNHNINIQKLIQDNINQMKKRNTAFIEEEYKYEPAQLEDFLPRQLLDRLLQQIDQKPLQQNNLSRIHTKLSEKEKSSQADEKSAQQDELSTIDENLEKHDKVSEFDEKSAQHVKLPQVDEKPAEHDELTLIDEKPEEHDELSPISENLEQQHKPESDENSAQHAILPQLDEKPVKRDELQSNNEKPAKDGQFQPSCGNV</sequence>
<feature type="region of interest" description="Disordered" evidence="2">
    <location>
        <begin position="638"/>
        <end position="734"/>
    </location>
</feature>
<feature type="region of interest" description="Disordered" evidence="2">
    <location>
        <begin position="604"/>
        <end position="623"/>
    </location>
</feature>
<keyword evidence="3" id="KW-1133">Transmembrane helix</keyword>
<keyword evidence="1" id="KW-0802">TPR repeat</keyword>
<dbReference type="SUPFAM" id="SSF48452">
    <property type="entry name" value="TPR-like"/>
    <property type="match status" value="2"/>
</dbReference>
<protein>
    <recommendedName>
        <fullName evidence="6">Tetratricopeptide repeat protein</fullName>
    </recommendedName>
</protein>
<organism evidence="4 5">
    <name type="scientific">Rotaria sordida</name>
    <dbReference type="NCBI Taxonomy" id="392033"/>
    <lineage>
        <taxon>Eukaryota</taxon>
        <taxon>Metazoa</taxon>
        <taxon>Spiralia</taxon>
        <taxon>Gnathifera</taxon>
        <taxon>Rotifera</taxon>
        <taxon>Eurotatoria</taxon>
        <taxon>Bdelloidea</taxon>
        <taxon>Philodinida</taxon>
        <taxon>Philodinidae</taxon>
        <taxon>Rotaria</taxon>
    </lineage>
</organism>
<evidence type="ECO:0000313" key="4">
    <source>
        <dbReference type="EMBL" id="CAF3921763.1"/>
    </source>
</evidence>
<dbReference type="GO" id="GO:0005886">
    <property type="term" value="C:plasma membrane"/>
    <property type="evidence" value="ECO:0007669"/>
    <property type="project" value="TreeGrafter"/>
</dbReference>
<feature type="compositionally biased region" description="Basic and acidic residues" evidence="2">
    <location>
        <begin position="704"/>
        <end position="714"/>
    </location>
</feature>
<gene>
    <name evidence="4" type="ORF">JBS370_LOCUS21962</name>
</gene>
<feature type="transmembrane region" description="Helical" evidence="3">
    <location>
        <begin position="44"/>
        <end position="68"/>
    </location>
</feature>
<evidence type="ECO:0000256" key="2">
    <source>
        <dbReference type="SAM" id="MobiDB-lite"/>
    </source>
</evidence>
<dbReference type="SMART" id="SM00028">
    <property type="entry name" value="TPR"/>
    <property type="match status" value="5"/>
</dbReference>
<dbReference type="GO" id="GO:0030001">
    <property type="term" value="P:metal ion transport"/>
    <property type="evidence" value="ECO:0007669"/>
    <property type="project" value="TreeGrafter"/>
</dbReference>